<accession>A0A6A6ZGX9</accession>
<evidence type="ECO:0000256" key="1">
    <source>
        <dbReference type="SAM" id="SignalP"/>
    </source>
</evidence>
<feature type="chain" id="PRO_5025613201" description="Lipocalin-like domain-containing protein" evidence="1">
    <location>
        <begin position="20"/>
        <end position="192"/>
    </location>
</feature>
<gene>
    <name evidence="3" type="ORF">CC86DRAFT_119209</name>
</gene>
<proteinExistence type="predicted"/>
<feature type="signal peptide" evidence="1">
    <location>
        <begin position="1"/>
        <end position="19"/>
    </location>
</feature>
<feature type="domain" description="Lipocalin-like" evidence="2">
    <location>
        <begin position="42"/>
        <end position="188"/>
    </location>
</feature>
<reference evidence="3" key="1">
    <citation type="journal article" date="2020" name="Stud. Mycol.">
        <title>101 Dothideomycetes genomes: a test case for predicting lifestyles and emergence of pathogens.</title>
        <authorList>
            <person name="Haridas S."/>
            <person name="Albert R."/>
            <person name="Binder M."/>
            <person name="Bloem J."/>
            <person name="Labutti K."/>
            <person name="Salamov A."/>
            <person name="Andreopoulos B."/>
            <person name="Baker S."/>
            <person name="Barry K."/>
            <person name="Bills G."/>
            <person name="Bluhm B."/>
            <person name="Cannon C."/>
            <person name="Castanera R."/>
            <person name="Culley D."/>
            <person name="Daum C."/>
            <person name="Ezra D."/>
            <person name="Gonzalez J."/>
            <person name="Henrissat B."/>
            <person name="Kuo A."/>
            <person name="Liang C."/>
            <person name="Lipzen A."/>
            <person name="Lutzoni F."/>
            <person name="Magnuson J."/>
            <person name="Mondo S."/>
            <person name="Nolan M."/>
            <person name="Ohm R."/>
            <person name="Pangilinan J."/>
            <person name="Park H.-J."/>
            <person name="Ramirez L."/>
            <person name="Alfaro M."/>
            <person name="Sun H."/>
            <person name="Tritt A."/>
            <person name="Yoshinaga Y."/>
            <person name="Zwiers L.-H."/>
            <person name="Turgeon B."/>
            <person name="Goodwin S."/>
            <person name="Spatafora J."/>
            <person name="Crous P."/>
            <person name="Grigoriev I."/>
        </authorList>
    </citation>
    <scope>NUCLEOTIDE SEQUENCE</scope>
    <source>
        <strain evidence="3">CBS 113818</strain>
    </source>
</reference>
<dbReference type="InterPro" id="IPR024311">
    <property type="entry name" value="Lipocalin-like"/>
</dbReference>
<evidence type="ECO:0000313" key="4">
    <source>
        <dbReference type="Proteomes" id="UP000799424"/>
    </source>
</evidence>
<keyword evidence="4" id="KW-1185">Reference proteome</keyword>
<evidence type="ECO:0000313" key="3">
    <source>
        <dbReference type="EMBL" id="KAF2820290.1"/>
    </source>
</evidence>
<dbReference type="AlphaFoldDB" id="A0A6A6ZGX9"/>
<organism evidence="3 4">
    <name type="scientific">Ophiobolus disseminans</name>
    <dbReference type="NCBI Taxonomy" id="1469910"/>
    <lineage>
        <taxon>Eukaryota</taxon>
        <taxon>Fungi</taxon>
        <taxon>Dikarya</taxon>
        <taxon>Ascomycota</taxon>
        <taxon>Pezizomycotina</taxon>
        <taxon>Dothideomycetes</taxon>
        <taxon>Pleosporomycetidae</taxon>
        <taxon>Pleosporales</taxon>
        <taxon>Pleosporineae</taxon>
        <taxon>Phaeosphaeriaceae</taxon>
        <taxon>Ophiobolus</taxon>
    </lineage>
</organism>
<sequence>MHLTTVATALLTCASFTTALPHSGHSLEKRCTEHEILKALAGTYSLVNTTSALNGKPIPDEAYGKAPVGLLIYTADGWMSATITATEPEFRPNLTFPYQPNDTDADWSAVGRHSIGYAGPLRLSNAIPANETNGQVFHGPLTVANVPTWVGANQRRNYTVIEAGGEKYLKIGSERGGGYTGTLWWKKVKTVA</sequence>
<dbReference type="EMBL" id="MU006241">
    <property type="protein sequence ID" value="KAF2820290.1"/>
    <property type="molecule type" value="Genomic_DNA"/>
</dbReference>
<dbReference type="Proteomes" id="UP000799424">
    <property type="component" value="Unassembled WGS sequence"/>
</dbReference>
<dbReference type="Pfam" id="PF13924">
    <property type="entry name" value="Lipocalin_5"/>
    <property type="match status" value="1"/>
</dbReference>
<keyword evidence="1" id="KW-0732">Signal</keyword>
<evidence type="ECO:0000259" key="2">
    <source>
        <dbReference type="Pfam" id="PF13924"/>
    </source>
</evidence>
<name>A0A6A6ZGX9_9PLEO</name>
<dbReference type="OrthoDB" id="3904217at2759"/>
<protein>
    <recommendedName>
        <fullName evidence="2">Lipocalin-like domain-containing protein</fullName>
    </recommendedName>
</protein>